<evidence type="ECO:0000256" key="3">
    <source>
        <dbReference type="ARBA" id="ARBA00022705"/>
    </source>
</evidence>
<dbReference type="InterPro" id="IPR021151">
    <property type="entry name" value="GINS_A"/>
</dbReference>
<evidence type="ECO:0000256" key="4">
    <source>
        <dbReference type="ARBA" id="ARBA00023242"/>
    </source>
</evidence>
<protein>
    <recommendedName>
        <fullName evidence="9">GINS subunit domain-containing protein</fullName>
    </recommendedName>
</protein>
<dbReference type="KEGG" id="dcr:108195547"/>
<comment type="similarity">
    <text evidence="2">Belongs to the GINS3/PSF3 family.</text>
</comment>
<dbReference type="SUPFAM" id="SSF160059">
    <property type="entry name" value="PriA/YqbF domain"/>
    <property type="match status" value="1"/>
</dbReference>
<dbReference type="Proteomes" id="UP000077755">
    <property type="component" value="Chromosome 7"/>
</dbReference>
<dbReference type="InterPro" id="IPR010492">
    <property type="entry name" value="GINS_Psf3"/>
</dbReference>
<dbReference type="Pfam" id="PF22466">
    <property type="entry name" value="PSF3_N"/>
    <property type="match status" value="1"/>
</dbReference>
<dbReference type="CDD" id="cd11713">
    <property type="entry name" value="GINS_A_psf3"/>
    <property type="match status" value="1"/>
</dbReference>
<accession>A0AAF0XII5</accession>
<evidence type="ECO:0000313" key="8">
    <source>
        <dbReference type="Proteomes" id="UP000077755"/>
    </source>
</evidence>
<name>A0AAF0XII5_DAUCS</name>
<dbReference type="Gene3D" id="1.20.58.2050">
    <property type="match status" value="1"/>
</dbReference>
<evidence type="ECO:0000256" key="1">
    <source>
        <dbReference type="ARBA" id="ARBA00004123"/>
    </source>
</evidence>
<dbReference type="InterPro" id="IPR036224">
    <property type="entry name" value="GINS_bundle-like_dom_sf"/>
</dbReference>
<dbReference type="GO" id="GO:1902975">
    <property type="term" value="P:mitotic DNA replication initiation"/>
    <property type="evidence" value="ECO:0007669"/>
    <property type="project" value="TreeGrafter"/>
</dbReference>
<evidence type="ECO:0000259" key="5">
    <source>
        <dbReference type="Pfam" id="PF05916"/>
    </source>
</evidence>
<dbReference type="Pfam" id="PF05916">
    <property type="entry name" value="Sld5"/>
    <property type="match status" value="1"/>
</dbReference>
<keyword evidence="8" id="KW-1185">Reference proteome</keyword>
<dbReference type="PANTHER" id="PTHR22768">
    <property type="entry name" value="DNA REPLICATION COMPLEX GINS PROTEIN PSF3"/>
    <property type="match status" value="1"/>
</dbReference>
<dbReference type="SUPFAM" id="SSF158573">
    <property type="entry name" value="GINS helical bundle-like"/>
    <property type="match status" value="1"/>
</dbReference>
<keyword evidence="3" id="KW-0235">DNA replication</keyword>
<dbReference type="GO" id="GO:0000811">
    <property type="term" value="C:GINS complex"/>
    <property type="evidence" value="ECO:0007669"/>
    <property type="project" value="TreeGrafter"/>
</dbReference>
<dbReference type="EMBL" id="CP093349">
    <property type="protein sequence ID" value="WOH07664.1"/>
    <property type="molecule type" value="Genomic_DNA"/>
</dbReference>
<comment type="subcellular location">
    <subcellularLocation>
        <location evidence="1">Nucleus</location>
    </subcellularLocation>
</comment>
<reference evidence="7" key="2">
    <citation type="submission" date="2022-03" db="EMBL/GenBank/DDBJ databases">
        <title>Draft title - Genomic analysis of global carrot germplasm unveils the trajectory of domestication and the origin of high carotenoid orange carrot.</title>
        <authorList>
            <person name="Iorizzo M."/>
            <person name="Ellison S."/>
            <person name="Senalik D."/>
            <person name="Macko-Podgorni A."/>
            <person name="Grzebelus D."/>
            <person name="Bostan H."/>
            <person name="Rolling W."/>
            <person name="Curaba J."/>
            <person name="Simon P."/>
        </authorList>
    </citation>
    <scope>NUCLEOTIDE SEQUENCE</scope>
    <source>
        <tissue evidence="7">Leaf</tissue>
    </source>
</reference>
<feature type="domain" description="GINS subunit" evidence="5">
    <location>
        <begin position="70"/>
        <end position="166"/>
    </location>
</feature>
<evidence type="ECO:0000313" key="7">
    <source>
        <dbReference type="EMBL" id="WOH07664.1"/>
    </source>
</evidence>
<gene>
    <name evidence="7" type="ORF">DCAR_0727097</name>
</gene>
<proteinExistence type="inferred from homology"/>
<feature type="domain" description="DNA replication complex GINS protein PSF3 N-terminal" evidence="6">
    <location>
        <begin position="5"/>
        <end position="56"/>
    </location>
</feature>
<dbReference type="InterPro" id="IPR038437">
    <property type="entry name" value="GINS_Psf3_sf"/>
</dbReference>
<reference evidence="7" key="1">
    <citation type="journal article" date="2016" name="Nat. Genet.">
        <title>A high-quality carrot genome assembly provides new insights into carotenoid accumulation and asterid genome evolution.</title>
        <authorList>
            <person name="Iorizzo M."/>
            <person name="Ellison S."/>
            <person name="Senalik D."/>
            <person name="Zeng P."/>
            <person name="Satapoomin P."/>
            <person name="Huang J."/>
            <person name="Bowman M."/>
            <person name="Iovene M."/>
            <person name="Sanseverino W."/>
            <person name="Cavagnaro P."/>
            <person name="Yildiz M."/>
            <person name="Macko-Podgorni A."/>
            <person name="Moranska E."/>
            <person name="Grzebelus E."/>
            <person name="Grzebelus D."/>
            <person name="Ashrafi H."/>
            <person name="Zheng Z."/>
            <person name="Cheng S."/>
            <person name="Spooner D."/>
            <person name="Van Deynze A."/>
            <person name="Simon P."/>
        </authorList>
    </citation>
    <scope>NUCLEOTIDE SEQUENCE</scope>
    <source>
        <tissue evidence="7">Leaf</tissue>
    </source>
</reference>
<dbReference type="InterPro" id="IPR055221">
    <property type="entry name" value="PSF3_N"/>
</dbReference>
<evidence type="ECO:0008006" key="9">
    <source>
        <dbReference type="Google" id="ProtNLM"/>
    </source>
</evidence>
<dbReference type="AlphaFoldDB" id="A0AAF0XII5"/>
<sequence length="186" mass="21090">MTNYFDIDDILAEDELVPATFREATNGVGLFDSTDDTNKVEPGSKVELPFWLAQELHLRQAVTVNVPPCFNKRTREEIDADAAHVDLRNRCPFFYELGYKIAPLVGDKTIGRVLLIAFRTRYKEVLIKAHTAAFEATAKFLSLLTEEEVKLYKAAQSSAIAFKKWRKGGPRFQKASVLGRKRKPIQ</sequence>
<dbReference type="PANTHER" id="PTHR22768:SF0">
    <property type="entry name" value="DNA REPLICATION COMPLEX GINS PROTEIN PSF3"/>
    <property type="match status" value="1"/>
</dbReference>
<evidence type="ECO:0000256" key="2">
    <source>
        <dbReference type="ARBA" id="ARBA00006343"/>
    </source>
</evidence>
<organism evidence="7 8">
    <name type="scientific">Daucus carota subsp. sativus</name>
    <name type="common">Carrot</name>
    <dbReference type="NCBI Taxonomy" id="79200"/>
    <lineage>
        <taxon>Eukaryota</taxon>
        <taxon>Viridiplantae</taxon>
        <taxon>Streptophyta</taxon>
        <taxon>Embryophyta</taxon>
        <taxon>Tracheophyta</taxon>
        <taxon>Spermatophyta</taxon>
        <taxon>Magnoliopsida</taxon>
        <taxon>eudicotyledons</taxon>
        <taxon>Gunneridae</taxon>
        <taxon>Pentapetalae</taxon>
        <taxon>asterids</taxon>
        <taxon>campanulids</taxon>
        <taxon>Apiales</taxon>
        <taxon>Apiaceae</taxon>
        <taxon>Apioideae</taxon>
        <taxon>Scandiceae</taxon>
        <taxon>Daucinae</taxon>
        <taxon>Daucus</taxon>
        <taxon>Daucus sect. Daucus</taxon>
    </lineage>
</organism>
<evidence type="ECO:0000259" key="6">
    <source>
        <dbReference type="Pfam" id="PF22466"/>
    </source>
</evidence>
<dbReference type="CDD" id="cd21693">
    <property type="entry name" value="GINS_B_Psf3"/>
    <property type="match status" value="1"/>
</dbReference>
<keyword evidence="4" id="KW-0539">Nucleus</keyword>